<reference evidence="2" key="1">
    <citation type="submission" date="2021-01" db="EMBL/GenBank/DDBJ databases">
        <title>Whole genome shotgun sequence of Planobispora rosea NBRC 15558.</title>
        <authorList>
            <person name="Komaki H."/>
            <person name="Tamura T."/>
        </authorList>
    </citation>
    <scope>NUCLEOTIDE SEQUENCE</scope>
    <source>
        <strain evidence="2">NBRC 15558</strain>
    </source>
</reference>
<accession>A0A8J3S6W8</accession>
<feature type="compositionally biased region" description="Basic residues" evidence="1">
    <location>
        <begin position="85"/>
        <end position="95"/>
    </location>
</feature>
<evidence type="ECO:0000313" key="2">
    <source>
        <dbReference type="EMBL" id="GIH87057.1"/>
    </source>
</evidence>
<feature type="compositionally biased region" description="Low complexity" evidence="1">
    <location>
        <begin position="128"/>
        <end position="137"/>
    </location>
</feature>
<dbReference type="EMBL" id="BOOI01000054">
    <property type="protein sequence ID" value="GIH87057.1"/>
    <property type="molecule type" value="Genomic_DNA"/>
</dbReference>
<feature type="compositionally biased region" description="Basic and acidic residues" evidence="1">
    <location>
        <begin position="163"/>
        <end position="174"/>
    </location>
</feature>
<organism evidence="2 3">
    <name type="scientific">Planobispora rosea</name>
    <dbReference type="NCBI Taxonomy" id="35762"/>
    <lineage>
        <taxon>Bacteria</taxon>
        <taxon>Bacillati</taxon>
        <taxon>Actinomycetota</taxon>
        <taxon>Actinomycetes</taxon>
        <taxon>Streptosporangiales</taxon>
        <taxon>Streptosporangiaceae</taxon>
        <taxon>Planobispora</taxon>
    </lineage>
</organism>
<gene>
    <name evidence="2" type="ORF">Pro02_54650</name>
</gene>
<feature type="compositionally biased region" description="Low complexity" evidence="1">
    <location>
        <begin position="103"/>
        <end position="116"/>
    </location>
</feature>
<dbReference type="AlphaFoldDB" id="A0A8J3S6W8"/>
<sequence>MVPQVAEPFGDVMAERQGGGSLDPETPAHAEQGDSRRRVEQGGHPERCSGAGADQESGGGSSQEVVADGLRGDELAVGVAEPFPRHGHRHHRLRRGVGEDLPGAEQQGSGQQCGQGEHPQPGRQDQCGQDCDPGPRGQDQDPPPVVPVGECARVQGEQQPGESGRRADERDEQR</sequence>
<evidence type="ECO:0000313" key="3">
    <source>
        <dbReference type="Proteomes" id="UP000655044"/>
    </source>
</evidence>
<evidence type="ECO:0000256" key="1">
    <source>
        <dbReference type="SAM" id="MobiDB-lite"/>
    </source>
</evidence>
<protein>
    <submittedName>
        <fullName evidence="2">Uncharacterized protein</fullName>
    </submittedName>
</protein>
<keyword evidence="3" id="KW-1185">Reference proteome</keyword>
<comment type="caution">
    <text evidence="2">The sequence shown here is derived from an EMBL/GenBank/DDBJ whole genome shotgun (WGS) entry which is preliminary data.</text>
</comment>
<dbReference type="Proteomes" id="UP000655044">
    <property type="component" value="Unassembled WGS sequence"/>
</dbReference>
<feature type="compositionally biased region" description="Basic and acidic residues" evidence="1">
    <location>
        <begin position="26"/>
        <end position="47"/>
    </location>
</feature>
<proteinExistence type="predicted"/>
<name>A0A8J3S6W8_PLARO</name>
<feature type="region of interest" description="Disordered" evidence="1">
    <location>
        <begin position="1"/>
        <end position="174"/>
    </location>
</feature>